<proteinExistence type="predicted"/>
<organism evidence="1 2">
    <name type="scientific">Cetraspora pellucida</name>
    <dbReference type="NCBI Taxonomy" id="1433469"/>
    <lineage>
        <taxon>Eukaryota</taxon>
        <taxon>Fungi</taxon>
        <taxon>Fungi incertae sedis</taxon>
        <taxon>Mucoromycota</taxon>
        <taxon>Glomeromycotina</taxon>
        <taxon>Glomeromycetes</taxon>
        <taxon>Diversisporales</taxon>
        <taxon>Gigasporaceae</taxon>
        <taxon>Cetraspora</taxon>
    </lineage>
</organism>
<dbReference type="InterPro" id="IPR036397">
    <property type="entry name" value="RNaseH_sf"/>
</dbReference>
<sequence>FSMRAIARDMNIAHSTVVRLIKKATETGKIEDLKRSGRPRILTQEDEERKIELINSGECETATEVHSKFREYFNSKEKQKLWERVIEIWNEIGWNTINKLYESMSKRIAAIIEAKGGYTEY</sequence>
<feature type="non-terminal residue" evidence="1">
    <location>
        <position position="121"/>
    </location>
</feature>
<dbReference type="AlphaFoldDB" id="A0A9N9PD68"/>
<comment type="caution">
    <text evidence="1">The sequence shown here is derived from an EMBL/GenBank/DDBJ whole genome shotgun (WGS) entry which is preliminary data.</text>
</comment>
<dbReference type="InterPro" id="IPR009057">
    <property type="entry name" value="Homeodomain-like_sf"/>
</dbReference>
<gene>
    <name evidence="1" type="ORF">CPELLU_LOCUS18457</name>
</gene>
<keyword evidence="2" id="KW-1185">Reference proteome</keyword>
<dbReference type="GO" id="GO:0003676">
    <property type="term" value="F:nucleic acid binding"/>
    <property type="evidence" value="ECO:0007669"/>
    <property type="project" value="InterPro"/>
</dbReference>
<protein>
    <submittedName>
        <fullName evidence="1">24459_t:CDS:1</fullName>
    </submittedName>
</protein>
<dbReference type="OrthoDB" id="5410741at2759"/>
<dbReference type="EMBL" id="CAJVQA010036959">
    <property type="protein sequence ID" value="CAG8809232.1"/>
    <property type="molecule type" value="Genomic_DNA"/>
</dbReference>
<evidence type="ECO:0000313" key="1">
    <source>
        <dbReference type="EMBL" id="CAG8809232.1"/>
    </source>
</evidence>
<name>A0A9N9PD68_9GLOM</name>
<dbReference type="Proteomes" id="UP000789759">
    <property type="component" value="Unassembled WGS sequence"/>
</dbReference>
<reference evidence="1" key="1">
    <citation type="submission" date="2021-06" db="EMBL/GenBank/DDBJ databases">
        <authorList>
            <person name="Kallberg Y."/>
            <person name="Tangrot J."/>
            <person name="Rosling A."/>
        </authorList>
    </citation>
    <scope>NUCLEOTIDE SEQUENCE</scope>
    <source>
        <strain evidence="1">FL966</strain>
    </source>
</reference>
<accession>A0A9N9PD68</accession>
<evidence type="ECO:0000313" key="2">
    <source>
        <dbReference type="Proteomes" id="UP000789759"/>
    </source>
</evidence>
<dbReference type="Gene3D" id="3.30.420.10">
    <property type="entry name" value="Ribonuclease H-like superfamily/Ribonuclease H"/>
    <property type="match status" value="1"/>
</dbReference>
<dbReference type="SUPFAM" id="SSF46689">
    <property type="entry name" value="Homeodomain-like"/>
    <property type="match status" value="1"/>
</dbReference>